<protein>
    <submittedName>
        <fullName evidence="2">Uncharacterized protein</fullName>
    </submittedName>
</protein>
<reference evidence="2 3" key="1">
    <citation type="submission" date="2022-12" db="EMBL/GenBank/DDBJ databases">
        <title>Genomic features and morphological characterization of a novel Knufia sp. strain isolated from spacecraft assembly facility.</title>
        <authorList>
            <person name="Teixeira M."/>
            <person name="Chander A.M."/>
            <person name="Stajich J.E."/>
            <person name="Venkateswaran K."/>
        </authorList>
    </citation>
    <scope>NUCLEOTIDE SEQUENCE [LARGE SCALE GENOMIC DNA]</scope>
    <source>
        <strain evidence="2 3">FJI-L2-BK-P2</strain>
    </source>
</reference>
<accession>A0AAN8EIU2</accession>
<keyword evidence="3" id="KW-1185">Reference proteome</keyword>
<organism evidence="2 3">
    <name type="scientific">Knufia fluminis</name>
    <dbReference type="NCBI Taxonomy" id="191047"/>
    <lineage>
        <taxon>Eukaryota</taxon>
        <taxon>Fungi</taxon>
        <taxon>Dikarya</taxon>
        <taxon>Ascomycota</taxon>
        <taxon>Pezizomycotina</taxon>
        <taxon>Eurotiomycetes</taxon>
        <taxon>Chaetothyriomycetidae</taxon>
        <taxon>Chaetothyriales</taxon>
        <taxon>Trichomeriaceae</taxon>
        <taxon>Knufia</taxon>
    </lineage>
</organism>
<evidence type="ECO:0000313" key="3">
    <source>
        <dbReference type="Proteomes" id="UP001316803"/>
    </source>
</evidence>
<dbReference type="AlphaFoldDB" id="A0AAN8EIU2"/>
<evidence type="ECO:0000313" key="2">
    <source>
        <dbReference type="EMBL" id="KAK5948046.1"/>
    </source>
</evidence>
<evidence type="ECO:0000256" key="1">
    <source>
        <dbReference type="SAM" id="MobiDB-lite"/>
    </source>
</evidence>
<comment type="caution">
    <text evidence="2">The sequence shown here is derived from an EMBL/GenBank/DDBJ whole genome shotgun (WGS) entry which is preliminary data.</text>
</comment>
<name>A0AAN8EIU2_9EURO</name>
<dbReference type="PANTHER" id="PTHR37490">
    <property type="entry name" value="EXPRESSED PROTEIN"/>
    <property type="match status" value="1"/>
</dbReference>
<dbReference type="PANTHER" id="PTHR37490:SF3">
    <property type="entry name" value="DUF3431 DOMAIN CONTAINING PROTEIN"/>
    <property type="match status" value="1"/>
</dbReference>
<dbReference type="Pfam" id="PF11913">
    <property type="entry name" value="DUF3431"/>
    <property type="match status" value="1"/>
</dbReference>
<proteinExistence type="predicted"/>
<sequence length="433" mass="49995">MIFAKRVAVLVFTAVALILLLRGRTPNYRSTLQGLSQSVGLGELIEDEEESSQQQQQEQDLRNGPRPAVDPAAPDTSLLHHNVSFASSPFPPATLKPAGEPYTRALVAGRLTTENTTWLDTYLPTDPVLKPFIYVVNDHSAPLHTPVNKGHEAMVYLTYILDNYDSPSLPDVNIFMHPHQIAWHTPELLNHDSAETLKRLSSERVVRQGYMNLRCHWDPGCPERIHPGTSYKDNLKREEIALAKAWAEMFPEDPIPAVIAAPCCAQFAVSRERIRSIPKHKFERYRNWLLRTQETDWISGRVFEYLWHKIFTDQDKLCPDTRSCYCDGYGICFATPEAFETWFDNHHWWTKATKELEKWEERAQIINGVGNWKKIEEMRLDIPIPGRNWELKREIDERFQLLVRMRTEALRNGTDPEIRARVAGRPWKEGNGY</sequence>
<feature type="region of interest" description="Disordered" evidence="1">
    <location>
        <begin position="46"/>
        <end position="74"/>
    </location>
</feature>
<dbReference type="Proteomes" id="UP001316803">
    <property type="component" value="Unassembled WGS sequence"/>
</dbReference>
<dbReference type="InterPro" id="IPR021838">
    <property type="entry name" value="DUF3431"/>
</dbReference>
<gene>
    <name evidence="2" type="ORF">OHC33_010887</name>
</gene>
<dbReference type="EMBL" id="JAKLMC020000054">
    <property type="protein sequence ID" value="KAK5948046.1"/>
    <property type="molecule type" value="Genomic_DNA"/>
</dbReference>